<dbReference type="PANTHER" id="PTHR32338:SF10">
    <property type="entry name" value="N-ACETYL-GAMMA-GLUTAMYL-PHOSPHATE REDUCTASE, CHLOROPLASTIC-RELATED"/>
    <property type="match status" value="1"/>
</dbReference>
<proteinExistence type="predicted"/>
<dbReference type="AlphaFoldDB" id="A0AAD8KNG0"/>
<sequence>MYLTLMTTDQEAGQSIGSVFPHFATHEIIKGLPSSLKIVDLSTKEAVYGLTGIYQMEIQNARLVANPGCYSIAALLPLVLLIRISSYLGTSGAARTPIETILYPEVSKGAVKVNAFSIDGQSRPMGCAG</sequence>
<evidence type="ECO:0000313" key="1">
    <source>
        <dbReference type="EMBL" id="KAK1422800.1"/>
    </source>
</evidence>
<dbReference type="Gene3D" id="3.40.50.720">
    <property type="entry name" value="NAD(P)-binding Rossmann-like Domain"/>
    <property type="match status" value="1"/>
</dbReference>
<name>A0AAD8KNG0_TARER</name>
<dbReference type="PANTHER" id="PTHR32338">
    <property type="entry name" value="N-ACETYL-GAMMA-GLUTAMYL-PHOSPHATE REDUCTASE, CHLOROPLASTIC-RELATED-RELATED"/>
    <property type="match status" value="1"/>
</dbReference>
<gene>
    <name evidence="1" type="ORF">QVD17_18087</name>
</gene>
<keyword evidence="2" id="KW-1185">Reference proteome</keyword>
<reference evidence="1" key="1">
    <citation type="journal article" date="2023" name="bioRxiv">
        <title>Improved chromosome-level genome assembly for marigold (Tagetes erecta).</title>
        <authorList>
            <person name="Jiang F."/>
            <person name="Yuan L."/>
            <person name="Wang S."/>
            <person name="Wang H."/>
            <person name="Xu D."/>
            <person name="Wang A."/>
            <person name="Fan W."/>
        </authorList>
    </citation>
    <scope>NUCLEOTIDE SEQUENCE</scope>
    <source>
        <strain evidence="1">WSJ</strain>
        <tissue evidence="1">Leaf</tissue>
    </source>
</reference>
<dbReference type="SUPFAM" id="SSF51735">
    <property type="entry name" value="NAD(P)-binding Rossmann-fold domains"/>
    <property type="match status" value="1"/>
</dbReference>
<dbReference type="Proteomes" id="UP001229421">
    <property type="component" value="Unassembled WGS sequence"/>
</dbReference>
<organism evidence="1 2">
    <name type="scientific">Tagetes erecta</name>
    <name type="common">African marigold</name>
    <dbReference type="NCBI Taxonomy" id="13708"/>
    <lineage>
        <taxon>Eukaryota</taxon>
        <taxon>Viridiplantae</taxon>
        <taxon>Streptophyta</taxon>
        <taxon>Embryophyta</taxon>
        <taxon>Tracheophyta</taxon>
        <taxon>Spermatophyta</taxon>
        <taxon>Magnoliopsida</taxon>
        <taxon>eudicotyledons</taxon>
        <taxon>Gunneridae</taxon>
        <taxon>Pentapetalae</taxon>
        <taxon>asterids</taxon>
        <taxon>campanulids</taxon>
        <taxon>Asterales</taxon>
        <taxon>Asteraceae</taxon>
        <taxon>Asteroideae</taxon>
        <taxon>Heliantheae alliance</taxon>
        <taxon>Tageteae</taxon>
        <taxon>Tagetes</taxon>
    </lineage>
</organism>
<dbReference type="InterPro" id="IPR036291">
    <property type="entry name" value="NAD(P)-bd_dom_sf"/>
</dbReference>
<dbReference type="EMBL" id="JAUHHV010000005">
    <property type="protein sequence ID" value="KAK1422800.1"/>
    <property type="molecule type" value="Genomic_DNA"/>
</dbReference>
<comment type="caution">
    <text evidence="1">The sequence shown here is derived from an EMBL/GenBank/DDBJ whole genome shotgun (WGS) entry which is preliminary data.</text>
</comment>
<protein>
    <submittedName>
        <fullName evidence="1">Uncharacterized protein</fullName>
    </submittedName>
</protein>
<evidence type="ECO:0000313" key="2">
    <source>
        <dbReference type="Proteomes" id="UP001229421"/>
    </source>
</evidence>
<dbReference type="InterPro" id="IPR050085">
    <property type="entry name" value="AGPR"/>
</dbReference>
<accession>A0AAD8KNG0</accession>
<dbReference type="Gene3D" id="3.30.360.10">
    <property type="entry name" value="Dihydrodipicolinate Reductase, domain 2"/>
    <property type="match status" value="1"/>
</dbReference>